<evidence type="ECO:0000313" key="6">
    <source>
        <dbReference type="EMBL" id="CAI9542163.1"/>
    </source>
</evidence>
<accession>A0ABN9B1J0</accession>
<keyword evidence="7" id="KW-1185">Reference proteome</keyword>
<dbReference type="EMBL" id="CATNWA010002140">
    <property type="protein sequence ID" value="CAI9542163.1"/>
    <property type="molecule type" value="Genomic_DNA"/>
</dbReference>
<comment type="caution">
    <text evidence="6">The sequence shown here is derived from an EMBL/GenBank/DDBJ whole genome shotgun (WGS) entry which is preliminary data.</text>
</comment>
<evidence type="ECO:0000256" key="5">
    <source>
        <dbReference type="ARBA" id="ARBA00033066"/>
    </source>
</evidence>
<dbReference type="InterPro" id="IPR031821">
    <property type="entry name" value="SOSSC"/>
</dbReference>
<dbReference type="PANTHER" id="PTHR31526:SF2">
    <property type="entry name" value="SOSS COMPLEX SUBUNIT C"/>
    <property type="match status" value="1"/>
</dbReference>
<evidence type="ECO:0000256" key="3">
    <source>
        <dbReference type="ARBA" id="ARBA00030383"/>
    </source>
</evidence>
<evidence type="ECO:0000313" key="7">
    <source>
        <dbReference type="Proteomes" id="UP001162483"/>
    </source>
</evidence>
<reference evidence="6" key="1">
    <citation type="submission" date="2023-05" db="EMBL/GenBank/DDBJ databases">
        <authorList>
            <person name="Stuckert A."/>
        </authorList>
    </citation>
    <scope>NUCLEOTIDE SEQUENCE</scope>
</reference>
<protein>
    <recommendedName>
        <fullName evidence="2">SOSS complex subunit C</fullName>
    </recommendedName>
    <alternativeName>
        <fullName evidence="3">Sensor of single-strand DNA complex subunit C</fullName>
    </alternativeName>
    <alternativeName>
        <fullName evidence="5">Sensor of ssDNA subunit C</fullName>
    </alternativeName>
    <alternativeName>
        <fullName evidence="4">Single-stranded DNA-binding protein-interacting protein 1</fullName>
    </alternativeName>
</protein>
<dbReference type="Proteomes" id="UP001162483">
    <property type="component" value="Unassembled WGS sequence"/>
</dbReference>
<organism evidence="6 7">
    <name type="scientific">Staurois parvus</name>
    <dbReference type="NCBI Taxonomy" id="386267"/>
    <lineage>
        <taxon>Eukaryota</taxon>
        <taxon>Metazoa</taxon>
        <taxon>Chordata</taxon>
        <taxon>Craniata</taxon>
        <taxon>Vertebrata</taxon>
        <taxon>Euteleostomi</taxon>
        <taxon>Amphibia</taxon>
        <taxon>Batrachia</taxon>
        <taxon>Anura</taxon>
        <taxon>Neobatrachia</taxon>
        <taxon>Ranoidea</taxon>
        <taxon>Ranidae</taxon>
        <taxon>Staurois</taxon>
    </lineage>
</organism>
<comment type="similarity">
    <text evidence="1">Belongs to the SOSS-C family.</text>
</comment>
<proteinExistence type="inferred from homology"/>
<sequence length="100" mass="10768">MQNQSRTKSQGAGIVLSRPNVNKDFCDHAEQQHTAVQQKAALQMEVMDSVPTQKLKLRRGPLPKTFNLLAATTGVTGSTVYGGGALSLREDSNSRGSKVQ</sequence>
<gene>
    <name evidence="6" type="ORF">SPARVUS_LOCUS2041096</name>
</gene>
<name>A0ABN9B1J0_9NEOB</name>
<evidence type="ECO:0000256" key="1">
    <source>
        <dbReference type="ARBA" id="ARBA00007829"/>
    </source>
</evidence>
<evidence type="ECO:0000256" key="2">
    <source>
        <dbReference type="ARBA" id="ARBA00014540"/>
    </source>
</evidence>
<evidence type="ECO:0000256" key="4">
    <source>
        <dbReference type="ARBA" id="ARBA00031967"/>
    </source>
</evidence>
<dbReference type="PANTHER" id="PTHR31526">
    <property type="entry name" value="SOSS COMPLEX SUBUNIT C"/>
    <property type="match status" value="1"/>
</dbReference>